<evidence type="ECO:0000313" key="6">
    <source>
        <dbReference type="EMBL" id="SFM52399.1"/>
    </source>
</evidence>
<dbReference type="RefSeq" id="WP_174900628.1">
    <property type="nucleotide sequence ID" value="NZ_FOTW01000022.1"/>
</dbReference>
<gene>
    <name evidence="6" type="ORF">SAMN02982985_04379</name>
</gene>
<dbReference type="STRING" id="758825.SAMN02982985_04379"/>
<dbReference type="Pfam" id="PF01804">
    <property type="entry name" value="Penicil_amidase"/>
    <property type="match status" value="1"/>
</dbReference>
<evidence type="ECO:0000313" key="7">
    <source>
        <dbReference type="Proteomes" id="UP000199470"/>
    </source>
</evidence>
<keyword evidence="3" id="KW-0378">Hydrolase</keyword>
<dbReference type="InterPro" id="IPR002692">
    <property type="entry name" value="S45"/>
</dbReference>
<keyword evidence="2 5" id="KW-0732">Signal</keyword>
<dbReference type="Proteomes" id="UP000199470">
    <property type="component" value="Unassembled WGS sequence"/>
</dbReference>
<dbReference type="Gene3D" id="1.10.1400.10">
    <property type="match status" value="1"/>
</dbReference>
<dbReference type="AlphaFoldDB" id="A0A1I4RJH5"/>
<keyword evidence="4" id="KW-0865">Zymogen</keyword>
<dbReference type="Gene3D" id="2.30.120.10">
    <property type="match status" value="1"/>
</dbReference>
<dbReference type="InterPro" id="IPR043147">
    <property type="entry name" value="Penicillin_amidase_A-knob"/>
</dbReference>
<feature type="signal peptide" evidence="5">
    <location>
        <begin position="1"/>
        <end position="33"/>
    </location>
</feature>
<protein>
    <submittedName>
        <fullName evidence="6">Acyl-homoserine-lactone acylase</fullName>
    </submittedName>
</protein>
<reference evidence="6 7" key="1">
    <citation type="submission" date="2016-10" db="EMBL/GenBank/DDBJ databases">
        <authorList>
            <person name="de Groot N.N."/>
        </authorList>
    </citation>
    <scope>NUCLEOTIDE SEQUENCE [LARGE SCALE GENOMIC DNA]</scope>
    <source>
        <strain evidence="6 7">ATCC 43154</strain>
    </source>
</reference>
<sequence>MTFSASPVFPSRRLGAAGLAALALALTAGCSGGGSNNGGATDGQVSPPPPAPVFAAEIRRTGFGVPHIKAGDEAGLGYGIGYAYAEDNICLLAGHIATVNGERAKYFGAAGATGMTGAANVQSDFYFRLVNDADAVAVALKAQPAEILALLKGYVAGYNRYLEQTGAANLADECKGQPWVRKLAEADMVKLVRGYAAVGGVGQFVEAISGAQPGGPLPRAGVRASGPIGPPVAPVQEVARNPMTPEYWTRLHARSGSNAVALGRDGSDNGQGLLLGNSHFPWSGPLRFYQMHLTIPGKLDVMGASLAGLPLVNIGFNQNVAWGHTVNTSAHFTVFQLQLDPADPTKYLVDGKSRSMLRKRLSIDVLGADGVLRSESRELYVSDFGNLVQIPGMLEWKNGVAYAVRDANLDNHRMMEQWYAINRAGSAAELKSAVLRLTGLPWVNTLAADKDGNALFLDVTVVPNVSSAQQASCVPAPYKALAAYGLFVLDGSKAACDWALDPAAAQPGIFAAAKLPALSRGDFVQNSNDSAWFSNPEQPLVGFPAIVSVEGIALSGRARLGISQLQARLAGSDGLAGKRMSMAQMQDMVLNNRVYHAEHTVDDLLRLCAGGKTALADDGSSVDLTQACAKLAAWDRHANLDANLGLVYFAGTWDRIGGDDSVWAVPFDPADPVRTPRGLKVADTLVAATVRAALASSVRDANSQGWAADATWGSIQVAKRGGRNIPIHGAADQYGVYNAIGSAPDGKGLRDVTEGTSYLQVVGFDKNGPQAQAVLSYSQSTHAKSPYFADQTERFSQKAWITQAYTEAQITADPAYSSKKIAE</sequence>
<feature type="chain" id="PRO_5011601324" evidence="5">
    <location>
        <begin position="34"/>
        <end position="823"/>
    </location>
</feature>
<evidence type="ECO:0000256" key="1">
    <source>
        <dbReference type="ARBA" id="ARBA00006586"/>
    </source>
</evidence>
<dbReference type="EMBL" id="FOTW01000022">
    <property type="protein sequence ID" value="SFM52399.1"/>
    <property type="molecule type" value="Genomic_DNA"/>
</dbReference>
<name>A0A1I4RJH5_9BURK</name>
<dbReference type="GO" id="GO:0017000">
    <property type="term" value="P:antibiotic biosynthetic process"/>
    <property type="evidence" value="ECO:0007669"/>
    <property type="project" value="InterPro"/>
</dbReference>
<comment type="similarity">
    <text evidence="1">Belongs to the peptidase S45 family.</text>
</comment>
<dbReference type="InterPro" id="IPR023343">
    <property type="entry name" value="Penicillin_amidase_dom1"/>
</dbReference>
<accession>A0A1I4RJH5</accession>
<dbReference type="PANTHER" id="PTHR34218:SF3">
    <property type="entry name" value="ACYL-HOMOSERINE LACTONE ACYLASE PVDQ"/>
    <property type="match status" value="1"/>
</dbReference>
<dbReference type="CDD" id="cd01936">
    <property type="entry name" value="Ntn_CA"/>
    <property type="match status" value="1"/>
</dbReference>
<dbReference type="Gene3D" id="1.10.439.10">
    <property type="entry name" value="Penicillin Amidohydrolase, domain 1"/>
    <property type="match status" value="1"/>
</dbReference>
<evidence type="ECO:0000256" key="3">
    <source>
        <dbReference type="ARBA" id="ARBA00022801"/>
    </source>
</evidence>
<dbReference type="GO" id="GO:0016811">
    <property type="term" value="F:hydrolase activity, acting on carbon-nitrogen (but not peptide) bonds, in linear amides"/>
    <property type="evidence" value="ECO:0007669"/>
    <property type="project" value="InterPro"/>
</dbReference>
<dbReference type="InterPro" id="IPR043146">
    <property type="entry name" value="Penicillin_amidase_N_B-knob"/>
</dbReference>
<evidence type="ECO:0000256" key="5">
    <source>
        <dbReference type="SAM" id="SignalP"/>
    </source>
</evidence>
<dbReference type="Gene3D" id="3.60.20.10">
    <property type="entry name" value="Glutamine Phosphoribosylpyrophosphate, subunit 1, domain 1"/>
    <property type="match status" value="1"/>
</dbReference>
<proteinExistence type="inferred from homology"/>
<dbReference type="PANTHER" id="PTHR34218">
    <property type="entry name" value="PEPTIDASE S45 PENICILLIN AMIDASE"/>
    <property type="match status" value="1"/>
</dbReference>
<keyword evidence="7" id="KW-1185">Reference proteome</keyword>
<evidence type="ECO:0000256" key="2">
    <source>
        <dbReference type="ARBA" id="ARBA00022729"/>
    </source>
</evidence>
<organism evidence="6 7">
    <name type="scientific">Rugamonas rubra</name>
    <dbReference type="NCBI Taxonomy" id="758825"/>
    <lineage>
        <taxon>Bacteria</taxon>
        <taxon>Pseudomonadati</taxon>
        <taxon>Pseudomonadota</taxon>
        <taxon>Betaproteobacteria</taxon>
        <taxon>Burkholderiales</taxon>
        <taxon>Oxalobacteraceae</taxon>
        <taxon>Telluria group</taxon>
        <taxon>Rugamonas</taxon>
    </lineage>
</organism>
<dbReference type="InterPro" id="IPR029055">
    <property type="entry name" value="Ntn_hydrolases_N"/>
</dbReference>
<dbReference type="SUPFAM" id="SSF56235">
    <property type="entry name" value="N-terminal nucleophile aminohydrolases (Ntn hydrolases)"/>
    <property type="match status" value="1"/>
</dbReference>
<evidence type="ECO:0000256" key="4">
    <source>
        <dbReference type="ARBA" id="ARBA00023145"/>
    </source>
</evidence>